<organism evidence="2 3">
    <name type="scientific">Sinorhizobium meliloti CCNWSX0020</name>
    <dbReference type="NCBI Taxonomy" id="1107881"/>
    <lineage>
        <taxon>Bacteria</taxon>
        <taxon>Pseudomonadati</taxon>
        <taxon>Pseudomonadota</taxon>
        <taxon>Alphaproteobacteria</taxon>
        <taxon>Hyphomicrobiales</taxon>
        <taxon>Rhizobiaceae</taxon>
        <taxon>Sinorhizobium/Ensifer group</taxon>
        <taxon>Sinorhizobium</taxon>
    </lineage>
</organism>
<reference evidence="2 3" key="1">
    <citation type="journal article" date="2012" name="J. Bacteriol.">
        <title>Draft Genome Sequence of Sinorhizobium meliloti CCNWSX0020, a Nitrogen-Fixing Symbiont with Copper Tolerance Capability Isolated from Lead-Zinc Mine Tailings.</title>
        <authorList>
            <person name="Li Z."/>
            <person name="Ma Z."/>
            <person name="Hao X."/>
            <person name="Wei G."/>
        </authorList>
    </citation>
    <scope>NUCLEOTIDE SEQUENCE [LARGE SCALE GENOMIC DNA]</scope>
    <source>
        <strain evidence="2 3">CCNWSX0020</strain>
    </source>
</reference>
<dbReference type="AlphaFoldDB" id="H0G1V1"/>
<keyword evidence="1" id="KW-0472">Membrane</keyword>
<gene>
    <name evidence="2" type="ORF">SM0020_17207</name>
</gene>
<accession>H0G1V1</accession>
<keyword evidence="1" id="KW-0812">Transmembrane</keyword>
<keyword evidence="1" id="KW-1133">Transmembrane helix</keyword>
<protein>
    <submittedName>
        <fullName evidence="2">Uncharacterized protein</fullName>
    </submittedName>
</protein>
<proteinExistence type="predicted"/>
<dbReference type="PATRIC" id="fig|1107881.3.peg.3499"/>
<sequence length="84" mass="8859">MGASRHGVGDGRYHAGAADGHLFAIEPTVDVCLLVLLFAATVAAYAATILLLMIDPDRKDRAPRTGTSSANMAACGNTQVWRYP</sequence>
<evidence type="ECO:0000256" key="1">
    <source>
        <dbReference type="SAM" id="Phobius"/>
    </source>
</evidence>
<feature type="transmembrane region" description="Helical" evidence="1">
    <location>
        <begin position="33"/>
        <end position="54"/>
    </location>
</feature>
<dbReference type="Proteomes" id="UP000004038">
    <property type="component" value="Unassembled WGS sequence"/>
</dbReference>
<evidence type="ECO:0000313" key="3">
    <source>
        <dbReference type="Proteomes" id="UP000004038"/>
    </source>
</evidence>
<evidence type="ECO:0000313" key="2">
    <source>
        <dbReference type="EMBL" id="EHK76695.1"/>
    </source>
</evidence>
<dbReference type="EMBL" id="AGVV01000033">
    <property type="protein sequence ID" value="EHK76695.1"/>
    <property type="molecule type" value="Genomic_DNA"/>
</dbReference>
<name>H0G1V1_RHIML</name>